<protein>
    <submittedName>
        <fullName evidence="1">Uncharacterized protein</fullName>
    </submittedName>
</protein>
<evidence type="ECO:0000313" key="1">
    <source>
        <dbReference type="EMBL" id="EGC16899.1"/>
    </source>
</evidence>
<accession>F0F0R7</accession>
<sequence>MVVSNGHFAFFIMCRLLFSVSGCHRSKSSLHPSSAQSCRCV</sequence>
<dbReference type="HOGENOM" id="CLU_3271371_0_0_4"/>
<dbReference type="AlphaFoldDB" id="F0F0R7"/>
<gene>
    <name evidence="1" type="ORF">HMPREF9098_1702</name>
</gene>
<evidence type="ECO:0000313" key="2">
    <source>
        <dbReference type="Proteomes" id="UP000004088"/>
    </source>
</evidence>
<keyword evidence="2" id="KW-1185">Reference proteome</keyword>
<reference evidence="1 2" key="1">
    <citation type="submission" date="2011-01" db="EMBL/GenBank/DDBJ databases">
        <authorList>
            <person name="Muzny D."/>
            <person name="Qin X."/>
            <person name="Deng J."/>
            <person name="Jiang H."/>
            <person name="Liu Y."/>
            <person name="Qu J."/>
            <person name="Song X.-Z."/>
            <person name="Zhang L."/>
            <person name="Thornton R."/>
            <person name="Coyle M."/>
            <person name="Francisco L."/>
            <person name="Jackson L."/>
            <person name="Javaid M."/>
            <person name="Korchina V."/>
            <person name="Kovar C."/>
            <person name="Mata R."/>
            <person name="Mathew T."/>
            <person name="Ngo R."/>
            <person name="Nguyen L."/>
            <person name="Nguyen N."/>
            <person name="Okwuonu G."/>
            <person name="Ongeri F."/>
            <person name="Pham C."/>
            <person name="Simmons D."/>
            <person name="Wilczek-Boney K."/>
            <person name="Hale W."/>
            <person name="Jakkamsetti A."/>
            <person name="Pham P."/>
            <person name="Ruth R."/>
            <person name="San Lucas F."/>
            <person name="Warren J."/>
            <person name="Zhang J."/>
            <person name="Zhao Z."/>
            <person name="Zhou C."/>
            <person name="Zhu D."/>
            <person name="Lee S."/>
            <person name="Bess C."/>
            <person name="Blankenburg K."/>
            <person name="Forbes L."/>
            <person name="Fu Q."/>
            <person name="Gubbala S."/>
            <person name="Hirani K."/>
            <person name="Jayaseelan J.C."/>
            <person name="Lara F."/>
            <person name="Munidasa M."/>
            <person name="Palculict T."/>
            <person name="Patil S."/>
            <person name="Pu L.-L."/>
            <person name="Saada N."/>
            <person name="Tang L."/>
            <person name="Weissenberger G."/>
            <person name="Zhu Y."/>
            <person name="Hemphill L."/>
            <person name="Shang Y."/>
            <person name="Youmans B."/>
            <person name="Ayvaz T."/>
            <person name="Ross M."/>
            <person name="Santibanez J."/>
            <person name="Aqrawi P."/>
            <person name="Gross S."/>
            <person name="Joshi V."/>
            <person name="Fowler G."/>
            <person name="Nazareth L."/>
            <person name="Reid J."/>
            <person name="Worley K."/>
            <person name="Petrosino J."/>
            <person name="Highlander S."/>
            <person name="Gibbs R."/>
        </authorList>
    </citation>
    <scope>NUCLEOTIDE SEQUENCE [LARGE SCALE GENOMIC DNA]</scope>
    <source>
        <strain evidence="1 2">ATCC 33394</strain>
    </source>
</reference>
<comment type="caution">
    <text evidence="1">The sequence shown here is derived from an EMBL/GenBank/DDBJ whole genome shotgun (WGS) entry which is preliminary data.</text>
</comment>
<dbReference type="Proteomes" id="UP000004088">
    <property type="component" value="Unassembled WGS sequence"/>
</dbReference>
<organism evidence="1 2">
    <name type="scientific">Kingella denitrificans ATCC 33394</name>
    <dbReference type="NCBI Taxonomy" id="888741"/>
    <lineage>
        <taxon>Bacteria</taxon>
        <taxon>Pseudomonadati</taxon>
        <taxon>Pseudomonadota</taxon>
        <taxon>Betaproteobacteria</taxon>
        <taxon>Neisseriales</taxon>
        <taxon>Neisseriaceae</taxon>
        <taxon>Kingella</taxon>
    </lineage>
</organism>
<dbReference type="EMBL" id="AEWV01000030">
    <property type="protein sequence ID" value="EGC16899.1"/>
    <property type="molecule type" value="Genomic_DNA"/>
</dbReference>
<proteinExistence type="predicted"/>
<name>F0F0R7_9NEIS</name>